<dbReference type="OrthoDB" id="10369392at2759"/>
<keyword evidence="1" id="KW-0472">Membrane</keyword>
<feature type="transmembrane region" description="Helical" evidence="1">
    <location>
        <begin position="50"/>
        <end position="70"/>
    </location>
</feature>
<dbReference type="GeneID" id="110419336"/>
<gene>
    <name evidence="3" type="primary">LOC110419336</name>
</gene>
<protein>
    <submittedName>
        <fullName evidence="3">Uncharacterized protein LOC110419336</fullName>
    </submittedName>
</protein>
<evidence type="ECO:0000256" key="1">
    <source>
        <dbReference type="SAM" id="Phobius"/>
    </source>
</evidence>
<proteinExistence type="predicted"/>
<sequence>MVVAFVISFEVIELLWGWEYLQQVLNEHCLRVLQNLGHPDPTLLVGMNCLFHTMEVPLAPLWMLMGFILFSMTSDMNMQHLEDLRRFGILLVWFARQCFSAVEGVDIWVWLLALLLLRCGLGAELTIMAMLVGCIVFLLILIVNLDKDLLQALFHLHQASSQWEALANVLE</sequence>
<keyword evidence="1" id="KW-0812">Transmembrane</keyword>
<organism evidence="2 3">
    <name type="scientific">Herrania umbratica</name>
    <dbReference type="NCBI Taxonomy" id="108875"/>
    <lineage>
        <taxon>Eukaryota</taxon>
        <taxon>Viridiplantae</taxon>
        <taxon>Streptophyta</taxon>
        <taxon>Embryophyta</taxon>
        <taxon>Tracheophyta</taxon>
        <taxon>Spermatophyta</taxon>
        <taxon>Magnoliopsida</taxon>
        <taxon>eudicotyledons</taxon>
        <taxon>Gunneridae</taxon>
        <taxon>Pentapetalae</taxon>
        <taxon>rosids</taxon>
        <taxon>malvids</taxon>
        <taxon>Malvales</taxon>
        <taxon>Malvaceae</taxon>
        <taxon>Byttnerioideae</taxon>
        <taxon>Herrania</taxon>
    </lineage>
</organism>
<evidence type="ECO:0000313" key="2">
    <source>
        <dbReference type="Proteomes" id="UP000504621"/>
    </source>
</evidence>
<reference evidence="3" key="1">
    <citation type="submission" date="2025-08" db="UniProtKB">
        <authorList>
            <consortium name="RefSeq"/>
        </authorList>
    </citation>
    <scope>IDENTIFICATION</scope>
    <source>
        <tissue evidence="3">Leaf</tissue>
    </source>
</reference>
<evidence type="ECO:0000313" key="3">
    <source>
        <dbReference type="RefSeq" id="XP_021288014.1"/>
    </source>
</evidence>
<dbReference type="AlphaFoldDB" id="A0A6J1AN87"/>
<dbReference type="RefSeq" id="XP_021288014.1">
    <property type="nucleotide sequence ID" value="XM_021432339.1"/>
</dbReference>
<feature type="transmembrane region" description="Helical" evidence="1">
    <location>
        <begin position="90"/>
        <end position="113"/>
    </location>
</feature>
<keyword evidence="1" id="KW-1133">Transmembrane helix</keyword>
<name>A0A6J1AN87_9ROSI</name>
<accession>A0A6J1AN87</accession>
<dbReference type="Proteomes" id="UP000504621">
    <property type="component" value="Unplaced"/>
</dbReference>
<keyword evidence="2" id="KW-1185">Reference proteome</keyword>
<feature type="transmembrane region" description="Helical" evidence="1">
    <location>
        <begin position="125"/>
        <end position="145"/>
    </location>
</feature>